<reference evidence="15" key="1">
    <citation type="submission" date="2020-05" db="UniProtKB">
        <authorList>
            <consortium name="EnsemblMetazoa"/>
        </authorList>
    </citation>
    <scope>IDENTIFICATION</scope>
    <source>
        <strain evidence="15">USDA</strain>
    </source>
</reference>
<keyword evidence="16" id="KW-1185">Reference proteome</keyword>
<dbReference type="PANTHER" id="PTHR21625:SF0">
    <property type="entry name" value="DYNEIN REGULATORY COMPLEX SUBUNIT 2"/>
    <property type="match status" value="1"/>
</dbReference>
<dbReference type="Proteomes" id="UP000095300">
    <property type="component" value="Unassembled WGS sequence"/>
</dbReference>
<dbReference type="PANTHER" id="PTHR21625">
    <property type="entry name" value="NYD-SP28 PROTEIN"/>
    <property type="match status" value="1"/>
</dbReference>
<evidence type="ECO:0000256" key="8">
    <source>
        <dbReference type="ARBA" id="ARBA00037841"/>
    </source>
</evidence>
<evidence type="ECO:0000259" key="14">
    <source>
        <dbReference type="Pfam" id="PF14772"/>
    </source>
</evidence>
<comment type="subcellular location">
    <subcellularLocation>
        <location evidence="1">Cytoplasm</location>
        <location evidence="1">Cytoskeleton</location>
        <location evidence="1">Flagellum axoneme</location>
    </subcellularLocation>
    <subcellularLocation>
        <location evidence="8">Cytoplasm</location>
        <location evidence="8">Cytoskeleton</location>
        <location evidence="8">Flagellum basal body</location>
    </subcellularLocation>
</comment>
<dbReference type="AlphaFoldDB" id="A0A1I8PTJ1"/>
<dbReference type="EnsemblMetazoa" id="SCAU010986-RA">
    <property type="protein sequence ID" value="SCAU010986-PA"/>
    <property type="gene ID" value="SCAU010986"/>
</dbReference>
<dbReference type="GO" id="GO:0070286">
    <property type="term" value="P:axonemal dynein complex assembly"/>
    <property type="evidence" value="ECO:0007669"/>
    <property type="project" value="InterPro"/>
</dbReference>
<keyword evidence="6" id="KW-0206">Cytoskeleton</keyword>
<accession>A0A1I8PTJ1</accession>
<evidence type="ECO:0000256" key="12">
    <source>
        <dbReference type="ARBA" id="ARBA00045865"/>
    </source>
</evidence>
<dbReference type="STRING" id="35570.A0A1I8PTJ1"/>
<feature type="coiled-coil region" evidence="13">
    <location>
        <begin position="129"/>
        <end position="189"/>
    </location>
</feature>
<dbReference type="KEGG" id="scac:106093676"/>
<evidence type="ECO:0000256" key="6">
    <source>
        <dbReference type="ARBA" id="ARBA00023212"/>
    </source>
</evidence>
<protein>
    <recommendedName>
        <fullName evidence="10">Dynein regulatory complex subunit 2</fullName>
    </recommendedName>
    <alternativeName>
        <fullName evidence="11">Coiled-coil domain-containing protein 65</fullName>
    </alternativeName>
</protein>
<proteinExistence type="inferred from homology"/>
<dbReference type="GO" id="GO:0003352">
    <property type="term" value="P:regulation of cilium movement"/>
    <property type="evidence" value="ECO:0007669"/>
    <property type="project" value="TreeGrafter"/>
</dbReference>
<dbReference type="Pfam" id="PF14772">
    <property type="entry name" value="NYD-SP28"/>
    <property type="match status" value="1"/>
</dbReference>
<dbReference type="GO" id="GO:0060285">
    <property type="term" value="P:cilium-dependent cell motility"/>
    <property type="evidence" value="ECO:0007669"/>
    <property type="project" value="TreeGrafter"/>
</dbReference>
<evidence type="ECO:0000256" key="5">
    <source>
        <dbReference type="ARBA" id="ARBA00023069"/>
    </source>
</evidence>
<name>A0A1I8PTJ1_STOCA</name>
<evidence type="ECO:0000256" key="4">
    <source>
        <dbReference type="ARBA" id="ARBA00023054"/>
    </source>
</evidence>
<comment type="function">
    <text evidence="12">Component of the nexin-dynein regulatory complex (N-DRC), a key regulator of ciliary/flagellar motility which maintains the alignment and integrity of the distal axoneme and regulates microtubule sliding in motile axonemes. Plays a critical role in the assembly of N-DRC and also stabilizes the assembly of multiple inner dynein arms and radial spokes. Coassembles with DRC1 to form a central scaffold needed for assembly of the N-DRC and its attachment to the outer doublet microtubules.</text>
</comment>
<feature type="domain" description="Dynein regulatory complex protein 1/2 N-terminal" evidence="14">
    <location>
        <begin position="25"/>
        <end position="123"/>
    </location>
</feature>
<evidence type="ECO:0000256" key="11">
    <source>
        <dbReference type="ARBA" id="ARBA00041517"/>
    </source>
</evidence>
<organism evidence="15 16">
    <name type="scientific">Stomoxys calcitrans</name>
    <name type="common">Stable fly</name>
    <name type="synonym">Conops calcitrans</name>
    <dbReference type="NCBI Taxonomy" id="35570"/>
    <lineage>
        <taxon>Eukaryota</taxon>
        <taxon>Metazoa</taxon>
        <taxon>Ecdysozoa</taxon>
        <taxon>Arthropoda</taxon>
        <taxon>Hexapoda</taxon>
        <taxon>Insecta</taxon>
        <taxon>Pterygota</taxon>
        <taxon>Neoptera</taxon>
        <taxon>Endopterygota</taxon>
        <taxon>Diptera</taxon>
        <taxon>Brachycera</taxon>
        <taxon>Muscomorpha</taxon>
        <taxon>Muscoidea</taxon>
        <taxon>Muscidae</taxon>
        <taxon>Stomoxys</taxon>
    </lineage>
</organism>
<evidence type="ECO:0000256" key="2">
    <source>
        <dbReference type="ARBA" id="ARBA00022490"/>
    </source>
</evidence>
<comment type="similarity">
    <text evidence="9">Belongs to the DRC2 family.</text>
</comment>
<keyword evidence="2" id="KW-0963">Cytoplasm</keyword>
<evidence type="ECO:0000256" key="13">
    <source>
        <dbReference type="SAM" id="Coils"/>
    </source>
</evidence>
<keyword evidence="5" id="KW-0969">Cilium</keyword>
<sequence length="532" mass="63707">MGKKGKGNKLAKMSEEERARYLQMRADIEEEARRRKMQLISMYMKNKLKREEAFSRLNMAKINQEWRSILRQVKCQELRKEIVDTEKYSKDMLEHKDSVIKRLLHDLEVAHSQHDNSSQTHMEMLQHFMNIQQQRLEFFKNNYDREREAMLLEFNEDFNKMQNLRVRTHEQLENVYYQLEEKNENQRNEAHERYLAKLDDIKATMQLRIEDITEKGEQKLEKLWNEYQQALAEYVQHTEGFYADYMDLKERDEEYTNQTREYCYEIEKASNQLAALKLTLADAEDKSEVRLKHLKDLKEYMGNKHNELKERIDVEMMENEEKFKMMSVESYKAVKFFKNLFDKGNTLLQLVTVCRKFETEKEKILPLGLPPISKLMFENEAEQYTQVPEELKAESFCNWQLMEDFWKRVNNVKIDLVCLTQRKRSLEQENERLKSELEERLMSLNISNGINTHVNDYLAKRPSSMRIERVERIDLDQRQKCQSADVNVGRQQKSHRPHTTSCITEANFTTAVRSRLLAKGKPKLAKIVAIKH</sequence>
<keyword evidence="7" id="KW-0966">Cell projection</keyword>
<evidence type="ECO:0000256" key="10">
    <source>
        <dbReference type="ARBA" id="ARBA00040899"/>
    </source>
</evidence>
<evidence type="ECO:0000256" key="1">
    <source>
        <dbReference type="ARBA" id="ARBA00004611"/>
    </source>
</evidence>
<dbReference type="InterPro" id="IPR039750">
    <property type="entry name" value="DRC1/DRC2"/>
</dbReference>
<evidence type="ECO:0000313" key="15">
    <source>
        <dbReference type="EnsemblMetazoa" id="SCAU010986-PA"/>
    </source>
</evidence>
<keyword evidence="3" id="KW-0282">Flagellum</keyword>
<evidence type="ECO:0000313" key="16">
    <source>
        <dbReference type="Proteomes" id="UP000095300"/>
    </source>
</evidence>
<keyword evidence="4 13" id="KW-0175">Coiled coil</keyword>
<dbReference type="InterPro" id="IPR039505">
    <property type="entry name" value="DRC1/2_N"/>
</dbReference>
<dbReference type="VEuPathDB" id="VectorBase:SCAU010986"/>
<gene>
    <name evidence="15" type="primary">106093676</name>
</gene>
<evidence type="ECO:0000256" key="3">
    <source>
        <dbReference type="ARBA" id="ARBA00022846"/>
    </source>
</evidence>
<evidence type="ECO:0000256" key="7">
    <source>
        <dbReference type="ARBA" id="ARBA00023273"/>
    </source>
</evidence>
<feature type="coiled-coil region" evidence="13">
    <location>
        <begin position="409"/>
        <end position="443"/>
    </location>
</feature>
<dbReference type="OrthoDB" id="7760980at2759"/>
<dbReference type="GO" id="GO:0005858">
    <property type="term" value="C:axonemal dynein complex"/>
    <property type="evidence" value="ECO:0007669"/>
    <property type="project" value="InterPro"/>
</dbReference>
<evidence type="ECO:0000256" key="9">
    <source>
        <dbReference type="ARBA" id="ARBA00038424"/>
    </source>
</evidence>